<feature type="domain" description="ACB" evidence="3">
    <location>
        <begin position="59"/>
        <end position="142"/>
    </location>
</feature>
<comment type="caution">
    <text evidence="4">The sequence shown here is derived from an EMBL/GenBank/DDBJ whole genome shotgun (WGS) entry which is preliminary data.</text>
</comment>
<dbReference type="GeneID" id="36545139"/>
<evidence type="ECO:0000256" key="1">
    <source>
        <dbReference type="ARBA" id="ARBA00005567"/>
    </source>
</evidence>
<evidence type="ECO:0000313" key="5">
    <source>
        <dbReference type="Proteomes" id="UP000234254"/>
    </source>
</evidence>
<dbReference type="InterPro" id="IPR000582">
    <property type="entry name" value="Acyl-CoA-binding_protein"/>
</dbReference>
<accession>A0A2I1CV28</accession>
<dbReference type="Gene3D" id="1.20.80.10">
    <property type="match status" value="1"/>
</dbReference>
<reference evidence="4" key="1">
    <citation type="submission" date="2016-12" db="EMBL/GenBank/DDBJ databases">
        <title>The genomes of Aspergillus section Nigri reveals drivers in fungal speciation.</title>
        <authorList>
            <consortium name="DOE Joint Genome Institute"/>
            <person name="Vesth T.C."/>
            <person name="Nybo J."/>
            <person name="Theobald S."/>
            <person name="Brandl J."/>
            <person name="Frisvad J.C."/>
            <person name="Nielsen K.F."/>
            <person name="Lyhne E.K."/>
            <person name="Kogle M.E."/>
            <person name="Kuo A."/>
            <person name="Riley R."/>
            <person name="Clum A."/>
            <person name="Nolan M."/>
            <person name="Lipzen A."/>
            <person name="Salamov A."/>
            <person name="Henrissat B."/>
            <person name="Wiebenga A."/>
            <person name="De vries R.P."/>
            <person name="Grigoriev I.V."/>
            <person name="Mortensen U.H."/>
            <person name="Andersen M.R."/>
            <person name="Baker S.E."/>
        </authorList>
    </citation>
    <scope>NUCLEOTIDE SEQUENCE</scope>
    <source>
        <strain evidence="4">IBT 28561</strain>
    </source>
</reference>
<dbReference type="OrthoDB" id="346910at2759"/>
<dbReference type="GO" id="GO:0006631">
    <property type="term" value="P:fatty acid metabolic process"/>
    <property type="evidence" value="ECO:0007669"/>
    <property type="project" value="TreeGrafter"/>
</dbReference>
<dbReference type="PANTHER" id="PTHR23310:SF62">
    <property type="entry name" value="ACYL-COA BINDING PROTEIN 1, ISOFORM A"/>
    <property type="match status" value="1"/>
</dbReference>
<dbReference type="PANTHER" id="PTHR23310">
    <property type="entry name" value="ACYL-COA-BINDING PROTEIN, ACBP"/>
    <property type="match status" value="1"/>
</dbReference>
<keyword evidence="5" id="KW-1185">Reference proteome</keyword>
<comment type="similarity">
    <text evidence="1">Belongs to the ACBP family.</text>
</comment>
<gene>
    <name evidence="4" type="ORF">P168DRAFT_292582</name>
</gene>
<evidence type="ECO:0000313" key="4">
    <source>
        <dbReference type="EMBL" id="PKY01482.1"/>
    </source>
</evidence>
<sequence length="145" mass="15727">MSLEPFLTNLSFAQSKAKFTPEVQTASDPVNADLLKAIVEAVLAGGDDASAEGEQGKALKAGFEFAAALVKMLEKEPSTDEKLALYAYFKQGHGQKVEKPGMFALEAKYKYAAWEKISHISAARAQALYIQEVSKLIEQIGTRDA</sequence>
<dbReference type="Proteomes" id="UP000234254">
    <property type="component" value="Unassembled WGS sequence"/>
</dbReference>
<proteinExistence type="inferred from homology"/>
<dbReference type="PRINTS" id="PR00689">
    <property type="entry name" value="ACOABINDINGP"/>
</dbReference>
<dbReference type="GO" id="GO:0000062">
    <property type="term" value="F:fatty-acyl-CoA binding"/>
    <property type="evidence" value="ECO:0007669"/>
    <property type="project" value="InterPro"/>
</dbReference>
<dbReference type="InterPro" id="IPR035984">
    <property type="entry name" value="Acyl-CoA-binding_sf"/>
</dbReference>
<keyword evidence="2" id="KW-0446">Lipid-binding</keyword>
<dbReference type="SUPFAM" id="SSF47027">
    <property type="entry name" value="Acyl-CoA binding protein"/>
    <property type="match status" value="1"/>
</dbReference>
<dbReference type="InterPro" id="IPR014352">
    <property type="entry name" value="FERM/acyl-CoA-bd_prot_sf"/>
</dbReference>
<dbReference type="VEuPathDB" id="FungiDB:P168DRAFT_292582"/>
<dbReference type="RefSeq" id="XP_024690076.1">
    <property type="nucleotide sequence ID" value="XM_024837615.1"/>
</dbReference>
<dbReference type="PROSITE" id="PS51228">
    <property type="entry name" value="ACB_2"/>
    <property type="match status" value="1"/>
</dbReference>
<protein>
    <submittedName>
        <fullName evidence="4">ACBP-domain-containing protein</fullName>
    </submittedName>
</protein>
<organism evidence="4 5">
    <name type="scientific">Aspergillus campestris (strain IBT 28561)</name>
    <dbReference type="NCBI Taxonomy" id="1392248"/>
    <lineage>
        <taxon>Eukaryota</taxon>
        <taxon>Fungi</taxon>
        <taxon>Dikarya</taxon>
        <taxon>Ascomycota</taxon>
        <taxon>Pezizomycotina</taxon>
        <taxon>Eurotiomycetes</taxon>
        <taxon>Eurotiomycetidae</taxon>
        <taxon>Eurotiales</taxon>
        <taxon>Aspergillaceae</taxon>
        <taxon>Aspergillus</taxon>
        <taxon>Aspergillus subgen. Circumdati</taxon>
    </lineage>
</organism>
<dbReference type="EMBL" id="MSFM01000011">
    <property type="protein sequence ID" value="PKY01482.1"/>
    <property type="molecule type" value="Genomic_DNA"/>
</dbReference>
<name>A0A2I1CV28_ASPC2</name>
<evidence type="ECO:0000259" key="3">
    <source>
        <dbReference type="PROSITE" id="PS51228"/>
    </source>
</evidence>
<evidence type="ECO:0000256" key="2">
    <source>
        <dbReference type="ARBA" id="ARBA00023121"/>
    </source>
</evidence>
<dbReference type="Pfam" id="PF00887">
    <property type="entry name" value="ACBP"/>
    <property type="match status" value="1"/>
</dbReference>
<dbReference type="AlphaFoldDB" id="A0A2I1CV28"/>